<sequence length="112" mass="12091">MFERGDLLLVPFPFSDLSATKRRPVLVLTAPDSYGDFIALPVTSRPQSDHGLPILPDDLAGGTLPAPSWIRTNRIVTLNVSLVIKSIGRVTEPVVAAAVDRFSAYVSSSERS</sequence>
<dbReference type="Gene3D" id="2.30.30.110">
    <property type="match status" value="1"/>
</dbReference>
<reference evidence="1 2" key="1">
    <citation type="submission" date="2024-09" db="EMBL/GenBank/DDBJ databases">
        <authorList>
            <person name="Sun Q."/>
            <person name="Mori K."/>
        </authorList>
    </citation>
    <scope>NUCLEOTIDE SEQUENCE [LARGE SCALE GENOMIC DNA]</scope>
    <source>
        <strain evidence="1 2">KCTC 23279</strain>
    </source>
</reference>
<protein>
    <submittedName>
        <fullName evidence="1">Type II toxin-antitoxin system PemK/MazF family toxin</fullName>
    </submittedName>
</protein>
<dbReference type="Proteomes" id="UP001589775">
    <property type="component" value="Unassembled WGS sequence"/>
</dbReference>
<evidence type="ECO:0000313" key="2">
    <source>
        <dbReference type="Proteomes" id="UP001589775"/>
    </source>
</evidence>
<proteinExistence type="predicted"/>
<name>A0ABV6ENP3_9BRAD</name>
<dbReference type="EMBL" id="JBHLWM010000001">
    <property type="protein sequence ID" value="MFC0239849.1"/>
    <property type="molecule type" value="Genomic_DNA"/>
</dbReference>
<gene>
    <name evidence="1" type="ORF">ACFFJ6_05195</name>
</gene>
<accession>A0ABV6ENP3</accession>
<dbReference type="Pfam" id="PF02452">
    <property type="entry name" value="PemK_toxin"/>
    <property type="match status" value="1"/>
</dbReference>
<dbReference type="SUPFAM" id="SSF50118">
    <property type="entry name" value="Cell growth inhibitor/plasmid maintenance toxic component"/>
    <property type="match status" value="1"/>
</dbReference>
<dbReference type="RefSeq" id="WP_378385050.1">
    <property type="nucleotide sequence ID" value="NZ_JBHLWM010000001.1"/>
</dbReference>
<evidence type="ECO:0000313" key="1">
    <source>
        <dbReference type="EMBL" id="MFC0239849.1"/>
    </source>
</evidence>
<comment type="caution">
    <text evidence="1">The sequence shown here is derived from an EMBL/GenBank/DDBJ whole genome shotgun (WGS) entry which is preliminary data.</text>
</comment>
<dbReference type="InterPro" id="IPR003477">
    <property type="entry name" value="PemK-like"/>
</dbReference>
<organism evidence="1 2">
    <name type="scientific">Rhodopseudomonas telluris</name>
    <dbReference type="NCBI Taxonomy" id="644215"/>
    <lineage>
        <taxon>Bacteria</taxon>
        <taxon>Pseudomonadati</taxon>
        <taxon>Pseudomonadota</taxon>
        <taxon>Alphaproteobacteria</taxon>
        <taxon>Hyphomicrobiales</taxon>
        <taxon>Nitrobacteraceae</taxon>
        <taxon>Rhodopseudomonas</taxon>
    </lineage>
</organism>
<keyword evidence="2" id="KW-1185">Reference proteome</keyword>
<dbReference type="InterPro" id="IPR011067">
    <property type="entry name" value="Plasmid_toxin/cell-grow_inhib"/>
</dbReference>